<accession>A0ABR1RLQ6</accession>
<evidence type="ECO:0000256" key="6">
    <source>
        <dbReference type="ARBA" id="ARBA00023136"/>
    </source>
</evidence>
<evidence type="ECO:0000256" key="2">
    <source>
        <dbReference type="ARBA" id="ARBA00004651"/>
    </source>
</evidence>
<keyword evidence="3" id="KW-1003">Cell membrane</keyword>
<dbReference type="PANTHER" id="PTHR28259">
    <property type="entry name" value="FLUORIDE EXPORT PROTEIN 1-RELATED"/>
    <property type="match status" value="1"/>
</dbReference>
<dbReference type="Pfam" id="PF02537">
    <property type="entry name" value="CRCB"/>
    <property type="match status" value="2"/>
</dbReference>
<comment type="similarity">
    <text evidence="7">Belongs to the fluoride channel Fluc/FEX (TC 1.A.43) family.</text>
</comment>
<feature type="transmembrane region" description="Helical" evidence="10">
    <location>
        <begin position="330"/>
        <end position="356"/>
    </location>
</feature>
<comment type="subcellular location">
    <subcellularLocation>
        <location evidence="2">Cell membrane</location>
        <topology evidence="2">Multi-pass membrane protein</topology>
    </subcellularLocation>
</comment>
<feature type="transmembrane region" description="Helical" evidence="10">
    <location>
        <begin position="441"/>
        <end position="460"/>
    </location>
</feature>
<dbReference type="Proteomes" id="UP001396898">
    <property type="component" value="Unassembled WGS sequence"/>
</dbReference>
<evidence type="ECO:0000256" key="5">
    <source>
        <dbReference type="ARBA" id="ARBA00022989"/>
    </source>
</evidence>
<feature type="region of interest" description="Disordered" evidence="9">
    <location>
        <begin position="122"/>
        <end position="163"/>
    </location>
</feature>
<comment type="function">
    <text evidence="1">Fluoride channel required for the rapid expulsion of cytoplasmic fluoride.</text>
</comment>
<feature type="compositionally biased region" description="Basic and acidic residues" evidence="9">
    <location>
        <begin position="122"/>
        <end position="131"/>
    </location>
</feature>
<evidence type="ECO:0000313" key="11">
    <source>
        <dbReference type="EMBL" id="KAK8015792.1"/>
    </source>
</evidence>
<reference evidence="11 12" key="1">
    <citation type="submission" date="2023-01" db="EMBL/GenBank/DDBJ databases">
        <title>Analysis of 21 Apiospora genomes using comparative genomics revels a genus with tremendous synthesis potential of carbohydrate active enzymes and secondary metabolites.</title>
        <authorList>
            <person name="Sorensen T."/>
        </authorList>
    </citation>
    <scope>NUCLEOTIDE SEQUENCE [LARGE SCALE GENOMIC DNA]</scope>
    <source>
        <strain evidence="11 12">CBS 20057</strain>
    </source>
</reference>
<feature type="region of interest" description="Disordered" evidence="9">
    <location>
        <begin position="240"/>
        <end position="262"/>
    </location>
</feature>
<feature type="transmembrane region" description="Helical" evidence="10">
    <location>
        <begin position="377"/>
        <end position="396"/>
    </location>
</feature>
<evidence type="ECO:0008006" key="13">
    <source>
        <dbReference type="Google" id="ProtNLM"/>
    </source>
</evidence>
<feature type="transmembrane region" description="Helical" evidence="10">
    <location>
        <begin position="505"/>
        <end position="527"/>
    </location>
</feature>
<evidence type="ECO:0000256" key="1">
    <source>
        <dbReference type="ARBA" id="ARBA00002598"/>
    </source>
</evidence>
<evidence type="ECO:0000313" key="12">
    <source>
        <dbReference type="Proteomes" id="UP001396898"/>
    </source>
</evidence>
<organism evidence="11 12">
    <name type="scientific">Apiospora marii</name>
    <dbReference type="NCBI Taxonomy" id="335849"/>
    <lineage>
        <taxon>Eukaryota</taxon>
        <taxon>Fungi</taxon>
        <taxon>Dikarya</taxon>
        <taxon>Ascomycota</taxon>
        <taxon>Pezizomycotina</taxon>
        <taxon>Sordariomycetes</taxon>
        <taxon>Xylariomycetidae</taxon>
        <taxon>Amphisphaeriales</taxon>
        <taxon>Apiosporaceae</taxon>
        <taxon>Apiospora</taxon>
    </lineage>
</organism>
<feature type="transmembrane region" description="Helical" evidence="10">
    <location>
        <begin position="173"/>
        <end position="193"/>
    </location>
</feature>
<keyword evidence="5 10" id="KW-1133">Transmembrane helix</keyword>
<sequence length="540" mass="58423">MSQQGENIARTTRPTPGTSPITKTHSVDASTSKQPEESTQDYTAKGRGGVPAKPGSGDHRLAGAKTGHPRSSRVSTGQAIRHRRASSASRFDYDVPDSYVNVAEASAFSPVVDRDDAEIYRTHSSLERTRSLDQQYSRDQQRRRRDSDAQAEEQPPRNQQSDAYEVSRLATQLYTISYLILFSIFGTLARLGLQALTYYPGAPVATSVLWSNFAGCIVMGFLSEDRKLFLNEWGTPNFHQQIQQAKKTREDEESGSSGPGGPQVDLAAAKKAHMATKKTIPLYIGLATGFCGSFTSFSSFIRDVFLALSNDLTTPDGGSTTVARNGGYSFMALVAVILTTVSLSISGLFVGAHLAICLEPVMPSLPFVATRKVVDRVSVILAWGCWLGAVLLSIFPPDRFSHLGKSETWRGGATFALVFAPLGCLGRFYASMYLNGRIASFPLGTFAVNIFGTAVLGMAWDLAHVPSGGVIGCQVLQGIEDGFCGCLTTVSTWVSELTGLRRRHAYIYGSTSVIVGLSVMVLIMGGLRWTHGFESLQCLH</sequence>
<dbReference type="EMBL" id="JAQQWI010000012">
    <property type="protein sequence ID" value="KAK8015792.1"/>
    <property type="molecule type" value="Genomic_DNA"/>
</dbReference>
<feature type="transmembrane region" description="Helical" evidence="10">
    <location>
        <begin position="408"/>
        <end position="429"/>
    </location>
</feature>
<feature type="transmembrane region" description="Helical" evidence="10">
    <location>
        <begin position="280"/>
        <end position="301"/>
    </location>
</feature>
<dbReference type="PANTHER" id="PTHR28259:SF1">
    <property type="entry name" value="FLUORIDE EXPORT PROTEIN 1-RELATED"/>
    <property type="match status" value="1"/>
</dbReference>
<keyword evidence="6 10" id="KW-0472">Membrane</keyword>
<feature type="compositionally biased region" description="Polar residues" evidence="9">
    <location>
        <begin position="1"/>
        <end position="33"/>
    </location>
</feature>
<comment type="catalytic activity">
    <reaction evidence="8">
        <text>fluoride(in) = fluoride(out)</text>
        <dbReference type="Rhea" id="RHEA:76159"/>
        <dbReference type="ChEBI" id="CHEBI:17051"/>
    </reaction>
    <physiologicalReaction direction="left-to-right" evidence="8">
        <dbReference type="Rhea" id="RHEA:76160"/>
    </physiologicalReaction>
</comment>
<comment type="caution">
    <text evidence="11">The sequence shown here is derived from an EMBL/GenBank/DDBJ whole genome shotgun (WGS) entry which is preliminary data.</text>
</comment>
<keyword evidence="4 10" id="KW-0812">Transmembrane</keyword>
<evidence type="ECO:0000256" key="7">
    <source>
        <dbReference type="ARBA" id="ARBA00035120"/>
    </source>
</evidence>
<dbReference type="InterPro" id="IPR003691">
    <property type="entry name" value="FluC"/>
</dbReference>
<evidence type="ECO:0000256" key="10">
    <source>
        <dbReference type="SAM" id="Phobius"/>
    </source>
</evidence>
<evidence type="ECO:0000256" key="8">
    <source>
        <dbReference type="ARBA" id="ARBA00035585"/>
    </source>
</evidence>
<keyword evidence="12" id="KW-1185">Reference proteome</keyword>
<evidence type="ECO:0000256" key="3">
    <source>
        <dbReference type="ARBA" id="ARBA00022475"/>
    </source>
</evidence>
<protein>
    <recommendedName>
        <fullName evidence="13">Fluoride ion transporter CrcB</fullName>
    </recommendedName>
</protein>
<name>A0ABR1RLQ6_9PEZI</name>
<proteinExistence type="inferred from homology"/>
<evidence type="ECO:0000256" key="9">
    <source>
        <dbReference type="SAM" id="MobiDB-lite"/>
    </source>
</evidence>
<feature type="transmembrane region" description="Helical" evidence="10">
    <location>
        <begin position="199"/>
        <end position="222"/>
    </location>
</feature>
<feature type="region of interest" description="Disordered" evidence="9">
    <location>
        <begin position="1"/>
        <end position="87"/>
    </location>
</feature>
<gene>
    <name evidence="11" type="ORF">PG991_008680</name>
</gene>
<evidence type="ECO:0000256" key="4">
    <source>
        <dbReference type="ARBA" id="ARBA00022692"/>
    </source>
</evidence>